<proteinExistence type="predicted"/>
<dbReference type="RefSeq" id="WP_152101059.1">
    <property type="nucleotide sequence ID" value="NZ_AP021861.1"/>
</dbReference>
<dbReference type="EMBL" id="AP021861">
    <property type="protein sequence ID" value="BBO35753.1"/>
    <property type="molecule type" value="Genomic_DNA"/>
</dbReference>
<name>A0A5K7XME0_9BACT</name>
<gene>
    <name evidence="1" type="ORF">PLANPX_5365</name>
</gene>
<accession>A0A5K7XME0</accession>
<reference evidence="2" key="1">
    <citation type="submission" date="2019-10" db="EMBL/GenBank/DDBJ databases">
        <title>Lacipirellula parvula gen. nov., sp. nov., representing a lineage of planctomycetes widespread in freshwater anoxic habitats, and description of the family Lacipirellulaceae.</title>
        <authorList>
            <person name="Dedysh S.N."/>
            <person name="Kulichevskaya I.S."/>
            <person name="Beletsky A.V."/>
            <person name="Rakitin A.L."/>
            <person name="Mardanov A.V."/>
            <person name="Ivanova A.A."/>
            <person name="Saltykova V.X."/>
            <person name="Rijpstra W.I.C."/>
            <person name="Sinninghe Damste J.S."/>
            <person name="Ravin N.V."/>
        </authorList>
    </citation>
    <scope>NUCLEOTIDE SEQUENCE [LARGE SCALE GENOMIC DNA]</scope>
    <source>
        <strain evidence="2">PX69</strain>
    </source>
</reference>
<keyword evidence="2" id="KW-1185">Reference proteome</keyword>
<dbReference type="KEGG" id="lpav:PLANPX_5365"/>
<dbReference type="Proteomes" id="UP000326837">
    <property type="component" value="Chromosome"/>
</dbReference>
<evidence type="ECO:0000313" key="1">
    <source>
        <dbReference type="EMBL" id="BBO35753.1"/>
    </source>
</evidence>
<organism evidence="1 2">
    <name type="scientific">Lacipirellula parvula</name>
    <dbReference type="NCBI Taxonomy" id="2650471"/>
    <lineage>
        <taxon>Bacteria</taxon>
        <taxon>Pseudomonadati</taxon>
        <taxon>Planctomycetota</taxon>
        <taxon>Planctomycetia</taxon>
        <taxon>Pirellulales</taxon>
        <taxon>Lacipirellulaceae</taxon>
        <taxon>Lacipirellula</taxon>
    </lineage>
</organism>
<protein>
    <submittedName>
        <fullName evidence="1">Uncharacterized protein</fullName>
    </submittedName>
</protein>
<evidence type="ECO:0000313" key="2">
    <source>
        <dbReference type="Proteomes" id="UP000326837"/>
    </source>
</evidence>
<sequence length="184" mass="19859">MSEQSSRSSLLASGTVIAALISGVTALITALLPWFLPDRSQPVAPVEPAAIAATRDVPATHGAPNFTIGAWTITSSVDDEGNDYAGSTLRFLSQHDLGDRIEVTGFFEWRLQQQTLGREQVTATYDPATRQLYIEGKYTDNPEILAPGSFSAEVSADGRQLLNGRWGNVPGERVGVLGTWEARR</sequence>
<dbReference type="AlphaFoldDB" id="A0A5K7XME0"/>